<evidence type="ECO:0000313" key="2">
    <source>
        <dbReference type="Proteomes" id="UP000001307"/>
    </source>
</evidence>
<keyword evidence="2" id="KW-1185">Reference proteome</keyword>
<evidence type="ECO:0000313" key="1">
    <source>
        <dbReference type="EMBL" id="CBY20413.1"/>
    </source>
</evidence>
<name>E4WRN1_OIKDI</name>
<proteinExistence type="predicted"/>
<organism evidence="1">
    <name type="scientific">Oikopleura dioica</name>
    <name type="common">Tunicate</name>
    <dbReference type="NCBI Taxonomy" id="34765"/>
    <lineage>
        <taxon>Eukaryota</taxon>
        <taxon>Metazoa</taxon>
        <taxon>Chordata</taxon>
        <taxon>Tunicata</taxon>
        <taxon>Appendicularia</taxon>
        <taxon>Copelata</taxon>
        <taxon>Oikopleuridae</taxon>
        <taxon>Oikopleura</taxon>
    </lineage>
</organism>
<reference evidence="1" key="1">
    <citation type="journal article" date="2010" name="Science">
        <title>Plasticity of animal genome architecture unmasked by rapid evolution of a pelagic tunicate.</title>
        <authorList>
            <person name="Denoeud F."/>
            <person name="Henriet S."/>
            <person name="Mungpakdee S."/>
            <person name="Aury J.M."/>
            <person name="Da Silva C."/>
            <person name="Brinkmann H."/>
            <person name="Mikhaleva J."/>
            <person name="Olsen L.C."/>
            <person name="Jubin C."/>
            <person name="Canestro C."/>
            <person name="Bouquet J.M."/>
            <person name="Danks G."/>
            <person name="Poulain J."/>
            <person name="Campsteijn C."/>
            <person name="Adamski M."/>
            <person name="Cross I."/>
            <person name="Yadetie F."/>
            <person name="Muffato M."/>
            <person name="Louis A."/>
            <person name="Butcher S."/>
            <person name="Tsagkogeorga G."/>
            <person name="Konrad A."/>
            <person name="Singh S."/>
            <person name="Jensen M.F."/>
            <person name="Cong E.H."/>
            <person name="Eikeseth-Otteraa H."/>
            <person name="Noel B."/>
            <person name="Anthouard V."/>
            <person name="Porcel B.M."/>
            <person name="Kachouri-Lafond R."/>
            <person name="Nishino A."/>
            <person name="Ugolini M."/>
            <person name="Chourrout P."/>
            <person name="Nishida H."/>
            <person name="Aasland R."/>
            <person name="Huzurbazar S."/>
            <person name="Westhof E."/>
            <person name="Delsuc F."/>
            <person name="Lehrach H."/>
            <person name="Reinhardt R."/>
            <person name="Weissenbach J."/>
            <person name="Roy S.W."/>
            <person name="Artiguenave F."/>
            <person name="Postlethwait J.H."/>
            <person name="Manak J.R."/>
            <person name="Thompson E.M."/>
            <person name="Jaillon O."/>
            <person name="Du Pasquier L."/>
            <person name="Boudinot P."/>
            <person name="Liberles D.A."/>
            <person name="Volff J.N."/>
            <person name="Philippe H."/>
            <person name="Lenhard B."/>
            <person name="Roest Crollius H."/>
            <person name="Wincker P."/>
            <person name="Chourrout D."/>
        </authorList>
    </citation>
    <scope>NUCLEOTIDE SEQUENCE [LARGE SCALE GENOMIC DNA]</scope>
</reference>
<sequence length="25" mass="2929">MMWIGLHILQIQVHAFNTNTQSKAF</sequence>
<accession>E4WRN1</accession>
<protein>
    <submittedName>
        <fullName evidence="1">Uncharacterized protein</fullName>
    </submittedName>
</protein>
<gene>
    <name evidence="1" type="ORF">GSOID_T00000408001</name>
</gene>
<dbReference type="AlphaFoldDB" id="E4WRN1"/>
<dbReference type="Proteomes" id="UP000001307">
    <property type="component" value="Unassembled WGS sequence"/>
</dbReference>
<dbReference type="EMBL" id="FN653015">
    <property type="protein sequence ID" value="CBY20413.1"/>
    <property type="molecule type" value="Genomic_DNA"/>
</dbReference>
<dbReference type="InParanoid" id="E4WRN1"/>